<dbReference type="Gene3D" id="3.40.30.10">
    <property type="entry name" value="Glutaredoxin"/>
    <property type="match status" value="1"/>
</dbReference>
<evidence type="ECO:0000313" key="3">
    <source>
        <dbReference type="Proteomes" id="UP000694429"/>
    </source>
</evidence>
<dbReference type="Ensembl" id="ENSCAFT00030040299.1">
    <property type="protein sequence ID" value="ENSCAFP00030035170.1"/>
    <property type="gene ID" value="ENSCAFG00030021938.1"/>
</dbReference>
<evidence type="ECO:0000256" key="1">
    <source>
        <dbReference type="SAM" id="MobiDB-lite"/>
    </source>
</evidence>
<evidence type="ECO:0000313" key="2">
    <source>
        <dbReference type="Ensembl" id="ENSCAFP00030035170.1"/>
    </source>
</evidence>
<proteinExistence type="predicted"/>
<reference evidence="2" key="2">
    <citation type="submission" date="2025-08" db="UniProtKB">
        <authorList>
            <consortium name="Ensembl"/>
        </authorList>
    </citation>
    <scope>IDENTIFICATION</scope>
</reference>
<protein>
    <submittedName>
        <fullName evidence="2">Glutathione peroxidase 6</fullName>
    </submittedName>
</protein>
<dbReference type="AlphaFoldDB" id="A0A8C0P6Z9"/>
<feature type="compositionally biased region" description="Polar residues" evidence="1">
    <location>
        <begin position="33"/>
        <end position="51"/>
    </location>
</feature>
<organism evidence="2 3">
    <name type="scientific">Canis lupus familiaris</name>
    <name type="common">Dog</name>
    <name type="synonym">Canis familiaris</name>
    <dbReference type="NCBI Taxonomy" id="9615"/>
    <lineage>
        <taxon>Eukaryota</taxon>
        <taxon>Metazoa</taxon>
        <taxon>Chordata</taxon>
        <taxon>Craniata</taxon>
        <taxon>Vertebrata</taxon>
        <taxon>Euteleostomi</taxon>
        <taxon>Mammalia</taxon>
        <taxon>Eutheria</taxon>
        <taxon>Laurasiatheria</taxon>
        <taxon>Carnivora</taxon>
        <taxon>Caniformia</taxon>
        <taxon>Canidae</taxon>
        <taxon>Canis</taxon>
    </lineage>
</organism>
<dbReference type="Proteomes" id="UP000694429">
    <property type="component" value="Chromosome 35"/>
</dbReference>
<sequence>LLCPPQLGHLHALVLSRRHGASKASETLRPRGWTSSSGNTVNSDSGFTSWTRSEHPGVPVPWRLGPALLTPRSEASRATRQENSRGDRCRASKVTGPGTHLDPRAPAMVPQLWASALLPLLLAGLAQPTQNTQKMKVDCYNGVMGTIYEYGALTLNNEEYVQFKQYAGKHVLFVNVATY</sequence>
<feature type="region of interest" description="Disordered" evidence="1">
    <location>
        <begin position="19"/>
        <end position="102"/>
    </location>
</feature>
<reference evidence="2" key="1">
    <citation type="submission" date="2019-03" db="EMBL/GenBank/DDBJ databases">
        <authorList>
            <person name="Warren W.C."/>
            <person name="Johnson G.S."/>
        </authorList>
    </citation>
    <scope>NUCLEOTIDE SEQUENCE [LARGE SCALE GENOMIC DNA]</scope>
    <source>
        <strain evidence="2">Basenji</strain>
    </source>
</reference>
<accession>A0A8C0P6Z9</accession>
<name>A0A8C0P6Z9_CANLF</name>
<feature type="compositionally biased region" description="Basic and acidic residues" evidence="1">
    <location>
        <begin position="74"/>
        <end position="90"/>
    </location>
</feature>